<reference evidence="1" key="1">
    <citation type="journal article" date="2014" name="Front. Microbiol.">
        <title>High frequency of phylogenetically diverse reductive dehalogenase-homologous genes in deep subseafloor sedimentary metagenomes.</title>
        <authorList>
            <person name="Kawai M."/>
            <person name="Futagami T."/>
            <person name="Toyoda A."/>
            <person name="Takaki Y."/>
            <person name="Nishi S."/>
            <person name="Hori S."/>
            <person name="Arai W."/>
            <person name="Tsubouchi T."/>
            <person name="Morono Y."/>
            <person name="Uchiyama I."/>
            <person name="Ito T."/>
            <person name="Fujiyama A."/>
            <person name="Inagaki F."/>
            <person name="Takami H."/>
        </authorList>
    </citation>
    <scope>NUCLEOTIDE SEQUENCE</scope>
    <source>
        <strain evidence="1">Expedition CK06-06</strain>
    </source>
</reference>
<evidence type="ECO:0000313" key="1">
    <source>
        <dbReference type="EMBL" id="GAH07406.1"/>
    </source>
</evidence>
<dbReference type="AlphaFoldDB" id="X1CGH3"/>
<name>X1CGH3_9ZZZZ</name>
<protein>
    <recommendedName>
        <fullName evidence="2">Ribose-phosphate pyrophosphokinase N-terminal domain-containing protein</fullName>
    </recommendedName>
</protein>
<dbReference type="EMBL" id="BART01034756">
    <property type="protein sequence ID" value="GAH07406.1"/>
    <property type="molecule type" value="Genomic_DNA"/>
</dbReference>
<feature type="non-terminal residue" evidence="1">
    <location>
        <position position="31"/>
    </location>
</feature>
<dbReference type="Gene3D" id="3.40.50.2020">
    <property type="match status" value="1"/>
</dbReference>
<gene>
    <name evidence="1" type="ORF">S01H4_59299</name>
</gene>
<sequence>MDELKVFTGNAHPALAQAVVEYLDIPLGKCD</sequence>
<dbReference type="InterPro" id="IPR029057">
    <property type="entry name" value="PRTase-like"/>
</dbReference>
<evidence type="ECO:0008006" key="2">
    <source>
        <dbReference type="Google" id="ProtNLM"/>
    </source>
</evidence>
<comment type="caution">
    <text evidence="1">The sequence shown here is derived from an EMBL/GenBank/DDBJ whole genome shotgun (WGS) entry which is preliminary data.</text>
</comment>
<proteinExistence type="predicted"/>
<accession>X1CGH3</accession>
<organism evidence="1">
    <name type="scientific">marine sediment metagenome</name>
    <dbReference type="NCBI Taxonomy" id="412755"/>
    <lineage>
        <taxon>unclassified sequences</taxon>
        <taxon>metagenomes</taxon>
        <taxon>ecological metagenomes</taxon>
    </lineage>
</organism>